<gene>
    <name evidence="8" type="primary">cobG</name>
    <name evidence="8" type="ORF">ABVK50_13450</name>
</gene>
<keyword evidence="1" id="KW-0004">4Fe-4S</keyword>
<proteinExistence type="predicted"/>
<dbReference type="NCBIfam" id="TIGR02435">
    <property type="entry name" value="CobG"/>
    <property type="match status" value="1"/>
</dbReference>
<keyword evidence="4 8" id="KW-0560">Oxidoreductase</keyword>
<keyword evidence="2" id="KW-0349">Heme</keyword>
<keyword evidence="3" id="KW-0479">Metal-binding</keyword>
<evidence type="ECO:0000259" key="7">
    <source>
        <dbReference type="Pfam" id="PF03460"/>
    </source>
</evidence>
<dbReference type="EMBL" id="CP159253">
    <property type="protein sequence ID" value="XCG51412.1"/>
    <property type="molecule type" value="Genomic_DNA"/>
</dbReference>
<dbReference type="InterPro" id="IPR005117">
    <property type="entry name" value="NiRdtase/SiRdtase_haem-b_fer"/>
</dbReference>
<keyword evidence="5" id="KW-0408">Iron</keyword>
<dbReference type="RefSeq" id="WP_353641083.1">
    <property type="nucleotide sequence ID" value="NZ_CP159253.1"/>
</dbReference>
<reference evidence="8" key="1">
    <citation type="submission" date="2024-06" db="EMBL/GenBank/DDBJ databases">
        <title>Mesorhizobium karijinii sp. nov., a symbiont of the iconic Swainsona formosa from arid Australia.</title>
        <authorList>
            <person name="Hill Y.J."/>
            <person name="Watkin E.L.J."/>
            <person name="O'Hara G.W."/>
            <person name="Terpolilli J."/>
            <person name="Tye M.L."/>
            <person name="Kohlmeier M.G."/>
        </authorList>
    </citation>
    <scope>NUCLEOTIDE SEQUENCE</scope>
    <source>
        <strain evidence="8">WSM2240</strain>
    </source>
</reference>
<dbReference type="Gene3D" id="3.30.413.10">
    <property type="entry name" value="Sulfite Reductase Hemoprotein, domain 1"/>
    <property type="match status" value="1"/>
</dbReference>
<dbReference type="Gene3D" id="3.90.480.20">
    <property type="match status" value="1"/>
</dbReference>
<evidence type="ECO:0000313" key="8">
    <source>
        <dbReference type="EMBL" id="XCG51412.1"/>
    </source>
</evidence>
<evidence type="ECO:0000256" key="6">
    <source>
        <dbReference type="ARBA" id="ARBA00023014"/>
    </source>
</evidence>
<evidence type="ECO:0000256" key="4">
    <source>
        <dbReference type="ARBA" id="ARBA00023002"/>
    </source>
</evidence>
<evidence type="ECO:0000256" key="3">
    <source>
        <dbReference type="ARBA" id="ARBA00022723"/>
    </source>
</evidence>
<evidence type="ECO:0000256" key="2">
    <source>
        <dbReference type="ARBA" id="ARBA00022617"/>
    </source>
</evidence>
<organism evidence="8">
    <name type="scientific">Mesorhizobium sp. WSM2240</name>
    <dbReference type="NCBI Taxonomy" id="3228851"/>
    <lineage>
        <taxon>Bacteria</taxon>
        <taxon>Pseudomonadati</taxon>
        <taxon>Pseudomonadota</taxon>
        <taxon>Alphaproteobacteria</taxon>
        <taxon>Hyphomicrobiales</taxon>
        <taxon>Phyllobacteriaceae</taxon>
        <taxon>Mesorhizobium</taxon>
    </lineage>
</organism>
<dbReference type="GO" id="GO:0051539">
    <property type="term" value="F:4 iron, 4 sulfur cluster binding"/>
    <property type="evidence" value="ECO:0007669"/>
    <property type="project" value="UniProtKB-KW"/>
</dbReference>
<accession>A0AAU8CX55</accession>
<name>A0AAU8CX55_9HYPH</name>
<dbReference type="AlphaFoldDB" id="A0AAU8CX55"/>
<keyword evidence="6" id="KW-0411">Iron-sulfur</keyword>
<dbReference type="PANTHER" id="PTHR32439:SF9">
    <property type="entry name" value="BLR3264 PROTEIN"/>
    <property type="match status" value="1"/>
</dbReference>
<protein>
    <submittedName>
        <fullName evidence="8">Precorrin-3B synthase</fullName>
        <ecNumber evidence="8">1.14.13.83</ecNumber>
    </submittedName>
</protein>
<dbReference type="InterPro" id="IPR051329">
    <property type="entry name" value="NIR_SIR_4Fe-4S"/>
</dbReference>
<dbReference type="GO" id="GO:0043818">
    <property type="term" value="F:precorrin-3B synthase activity"/>
    <property type="evidence" value="ECO:0007669"/>
    <property type="project" value="UniProtKB-EC"/>
</dbReference>
<dbReference type="SUPFAM" id="SSF56014">
    <property type="entry name" value="Nitrite and sulphite reductase 4Fe-4S domain-like"/>
    <property type="match status" value="2"/>
</dbReference>
<feature type="domain" description="Nitrite/Sulfite reductase ferredoxin-like" evidence="7">
    <location>
        <begin position="16"/>
        <end position="79"/>
    </location>
</feature>
<dbReference type="InterPro" id="IPR045854">
    <property type="entry name" value="NO2/SO3_Rdtase_4Fe4S_sf"/>
</dbReference>
<dbReference type="PANTHER" id="PTHR32439">
    <property type="entry name" value="FERREDOXIN--NITRITE REDUCTASE, CHLOROPLASTIC"/>
    <property type="match status" value="1"/>
</dbReference>
<dbReference type="InterPro" id="IPR036136">
    <property type="entry name" value="Nit/Sulf_reduc_fer-like_dom_sf"/>
</dbReference>
<dbReference type="EC" id="1.14.13.83" evidence="8"/>
<dbReference type="Pfam" id="PF03460">
    <property type="entry name" value="NIR_SIR_ferr"/>
    <property type="match status" value="1"/>
</dbReference>
<dbReference type="SUPFAM" id="SSF55124">
    <property type="entry name" value="Nitrite/Sulfite reductase N-terminal domain-like"/>
    <property type="match status" value="2"/>
</dbReference>
<dbReference type="GO" id="GO:0046872">
    <property type="term" value="F:metal ion binding"/>
    <property type="evidence" value="ECO:0007669"/>
    <property type="project" value="UniProtKB-KW"/>
</dbReference>
<sequence length="440" mass="44969">MTGFSRRGACPALSAPMQTGDGLLVRLNSVAGGISPNALIDLCESAVRHGNGIMEVTARGSLQIRGLTIESALILAAEVDALGIAVRTGVPVETGPLAGLDPDEVADPRPLAERIREGIEAAGLGSRLGPKVSVVIDGGGWLGMGTVLADVRLVAERHESGILWRLSVAGDGRTASQLALLPETAAADAALAILAAIAALGREGRARDLEPEQLAVLTQGRNGSRPALPPSIPIGTFPLAENLHALAIALPFGSVPAETLIALVQAAASLGAFEIRFAPERTLLVLGPVQPACAELRSTAASLGFVTDPADPRTKIAACPGTPACGSGHIETRKIAEEIAKEDGDTFDRSLSLHVSGCAKGCAHPAEAALTLVGGEKGAGLVVSGTAKGLPAAYTPGYDAVRGFGRVAELLRNQRRPEENSASCLARLGETRVAAAFRQG</sequence>
<dbReference type="InterPro" id="IPR012798">
    <property type="entry name" value="Cbl_synth_CobG-like"/>
</dbReference>
<evidence type="ECO:0000256" key="1">
    <source>
        <dbReference type="ARBA" id="ARBA00022485"/>
    </source>
</evidence>
<evidence type="ECO:0000256" key="5">
    <source>
        <dbReference type="ARBA" id="ARBA00023004"/>
    </source>
</evidence>